<reference evidence="1 2" key="1">
    <citation type="submission" date="2023-10" db="EMBL/GenBank/DDBJ databases">
        <title>Niallia locisalis sp.nov. isolated from a salt pond sample.</title>
        <authorList>
            <person name="Li X.-J."/>
            <person name="Dong L."/>
        </authorList>
    </citation>
    <scope>NUCLEOTIDE SEQUENCE [LARGE SCALE GENOMIC DNA]</scope>
    <source>
        <strain evidence="1 2">DSM 29761</strain>
    </source>
</reference>
<name>A0ABZ2CBG3_9BACI</name>
<proteinExistence type="predicted"/>
<evidence type="ECO:0000313" key="2">
    <source>
        <dbReference type="Proteomes" id="UP001357223"/>
    </source>
</evidence>
<sequence>MTLEISEYLQITGYPEKKIQCKKCSHYICSADENYKIFSAMKEDSIKSANPQNYDSRQYVDEDIVFRQFYCPNCAVLFETEINVKGAAPIWDIKLV</sequence>
<dbReference type="InterPro" id="IPR016750">
    <property type="entry name" value="Aceto_COase_bsu/gsu"/>
</dbReference>
<gene>
    <name evidence="1" type="ORF">R4Z09_17895</name>
</gene>
<protein>
    <submittedName>
        <fullName evidence="1">Acetone carboxylase subunit gamma</fullName>
    </submittedName>
</protein>
<organism evidence="1 2">
    <name type="scientific">Niallia oryzisoli</name>
    <dbReference type="NCBI Taxonomy" id="1737571"/>
    <lineage>
        <taxon>Bacteria</taxon>
        <taxon>Bacillati</taxon>
        <taxon>Bacillota</taxon>
        <taxon>Bacilli</taxon>
        <taxon>Bacillales</taxon>
        <taxon>Bacillaceae</taxon>
        <taxon>Niallia</taxon>
    </lineage>
</organism>
<keyword evidence="2" id="KW-1185">Reference proteome</keyword>
<accession>A0ABZ2CBG3</accession>
<evidence type="ECO:0000313" key="1">
    <source>
        <dbReference type="EMBL" id="WVX79173.1"/>
    </source>
</evidence>
<dbReference type="RefSeq" id="WP_338448106.1">
    <property type="nucleotide sequence ID" value="NZ_CP137640.1"/>
</dbReference>
<dbReference type="Pfam" id="PF08882">
    <property type="entry name" value="Acetone_carb_G"/>
    <property type="match status" value="1"/>
</dbReference>
<dbReference type="EMBL" id="CP137640">
    <property type="protein sequence ID" value="WVX79173.1"/>
    <property type="molecule type" value="Genomic_DNA"/>
</dbReference>
<dbReference type="Proteomes" id="UP001357223">
    <property type="component" value="Chromosome"/>
</dbReference>